<evidence type="ECO:0000256" key="9">
    <source>
        <dbReference type="ARBA" id="ARBA00048679"/>
    </source>
</evidence>
<dbReference type="PROSITE" id="PS50011">
    <property type="entry name" value="PROTEIN_KINASE_DOM"/>
    <property type="match status" value="1"/>
</dbReference>
<evidence type="ECO:0000259" key="11">
    <source>
        <dbReference type="PROSITE" id="PS50011"/>
    </source>
</evidence>
<keyword evidence="4" id="KW-0808">Transferase</keyword>
<dbReference type="InterPro" id="IPR011009">
    <property type="entry name" value="Kinase-like_dom_sf"/>
</dbReference>
<dbReference type="FunFam" id="1.10.510.10:FF:000294">
    <property type="entry name" value="Serine/threonine-protein kinase OXI1"/>
    <property type="match status" value="1"/>
</dbReference>
<dbReference type="EC" id="2.7.11.1" evidence="2"/>
<dbReference type="Pfam" id="PF00069">
    <property type="entry name" value="Pkinase"/>
    <property type="match status" value="2"/>
</dbReference>
<dbReference type="OrthoDB" id="432483at2759"/>
<evidence type="ECO:0000313" key="13">
    <source>
        <dbReference type="Proteomes" id="UP000825935"/>
    </source>
</evidence>
<feature type="compositionally biased region" description="Polar residues" evidence="10">
    <location>
        <begin position="444"/>
        <end position="456"/>
    </location>
</feature>
<comment type="catalytic activity">
    <reaction evidence="8">
        <text>L-threonyl-[protein] + ATP = O-phospho-L-threonyl-[protein] + ADP + H(+)</text>
        <dbReference type="Rhea" id="RHEA:46608"/>
        <dbReference type="Rhea" id="RHEA-COMP:11060"/>
        <dbReference type="Rhea" id="RHEA-COMP:11605"/>
        <dbReference type="ChEBI" id="CHEBI:15378"/>
        <dbReference type="ChEBI" id="CHEBI:30013"/>
        <dbReference type="ChEBI" id="CHEBI:30616"/>
        <dbReference type="ChEBI" id="CHEBI:61977"/>
        <dbReference type="ChEBI" id="CHEBI:456216"/>
        <dbReference type="EC" id="2.7.11.1"/>
    </reaction>
</comment>
<sequence length="518" mass="58287">MASTLEPSSKNLAPRDFLPIRVLGHGDIGTVFLVQLCTNNESYAMKVMQKEVLRRKGVKRAVTERRVLSMLSHPFLPSLHAHFETEKHVFFIIDFCSGGDLNILRQKQPRKRFSESIARFYAAEVVLALEYLHRQGIVYRDLKPENILIQGNGHIMLTDFDLSLAICDGKPINAAPMTKQLRKRTLSSLFSCFSLRFCPSEGEANDCDDLRGTDGTTDHSTQNLQKSKIHKSKFSIHALSKDATKEPKKIEQGHPESRSHSFVGTEEYVAPEVLWGKGHGFPVDWWTLGIFLYEMVYGKTPFKGANRKETFYNILCTEPEFPHGSSSALKDLIRKLLAKEPASRLGSCRGADEVKKHAFFRGTAWKRLSEIAKPPFVPPPVHVHIDRRTGRIFESEKDEPAVMGNHKPTNDGSIDRSNHVIDTMDPDNVEKTDIDPFRVGNHANRLQTKQNVSENAGDNEPLKGETPPSEGSPAQCKFEHARVHDDKENLQSSANYLPCINVKLDAENAECTASDKEF</sequence>
<comment type="similarity">
    <text evidence="1">Belongs to the protein kinase superfamily. AGC Ser/Thr protein kinase family.</text>
</comment>
<evidence type="ECO:0000256" key="10">
    <source>
        <dbReference type="SAM" id="MobiDB-lite"/>
    </source>
</evidence>
<organism evidence="12 13">
    <name type="scientific">Ceratopteris richardii</name>
    <name type="common">Triangle waterfern</name>
    <dbReference type="NCBI Taxonomy" id="49495"/>
    <lineage>
        <taxon>Eukaryota</taxon>
        <taxon>Viridiplantae</taxon>
        <taxon>Streptophyta</taxon>
        <taxon>Embryophyta</taxon>
        <taxon>Tracheophyta</taxon>
        <taxon>Polypodiopsida</taxon>
        <taxon>Polypodiidae</taxon>
        <taxon>Polypodiales</taxon>
        <taxon>Pteridineae</taxon>
        <taxon>Pteridaceae</taxon>
        <taxon>Parkerioideae</taxon>
        <taxon>Ceratopteris</taxon>
    </lineage>
</organism>
<dbReference type="InterPro" id="IPR000719">
    <property type="entry name" value="Prot_kinase_dom"/>
</dbReference>
<dbReference type="Proteomes" id="UP000825935">
    <property type="component" value="Chromosome 6"/>
</dbReference>
<name>A0A8T2UNS1_CERRI</name>
<dbReference type="OMA" id="HAHFETE"/>
<reference evidence="12" key="1">
    <citation type="submission" date="2021-08" db="EMBL/GenBank/DDBJ databases">
        <title>WGS assembly of Ceratopteris richardii.</title>
        <authorList>
            <person name="Marchant D.B."/>
            <person name="Chen G."/>
            <person name="Jenkins J."/>
            <person name="Shu S."/>
            <person name="Leebens-Mack J."/>
            <person name="Grimwood J."/>
            <person name="Schmutz J."/>
            <person name="Soltis P."/>
            <person name="Soltis D."/>
            <person name="Chen Z.-H."/>
        </authorList>
    </citation>
    <scope>NUCLEOTIDE SEQUENCE</scope>
    <source>
        <strain evidence="12">Whitten #5841</strain>
        <tissue evidence="12">Leaf</tissue>
    </source>
</reference>
<comment type="caution">
    <text evidence="12">The sequence shown here is derived from an EMBL/GenBank/DDBJ whole genome shotgun (WGS) entry which is preliminary data.</text>
</comment>
<dbReference type="GO" id="GO:0005524">
    <property type="term" value="F:ATP binding"/>
    <property type="evidence" value="ECO:0007669"/>
    <property type="project" value="UniProtKB-KW"/>
</dbReference>
<gene>
    <name evidence="12" type="ORF">KP509_06G065400</name>
</gene>
<keyword evidence="6" id="KW-0418">Kinase</keyword>
<evidence type="ECO:0000313" key="12">
    <source>
        <dbReference type="EMBL" id="KAH7435443.1"/>
    </source>
</evidence>
<evidence type="ECO:0000256" key="5">
    <source>
        <dbReference type="ARBA" id="ARBA00022741"/>
    </source>
</evidence>
<evidence type="ECO:0000256" key="2">
    <source>
        <dbReference type="ARBA" id="ARBA00012513"/>
    </source>
</evidence>
<dbReference type="Gene3D" id="1.10.510.10">
    <property type="entry name" value="Transferase(Phosphotransferase) domain 1"/>
    <property type="match status" value="2"/>
</dbReference>
<protein>
    <recommendedName>
        <fullName evidence="2">non-specific serine/threonine protein kinase</fullName>
        <ecNumber evidence="2">2.7.11.1</ecNumber>
    </recommendedName>
</protein>
<dbReference type="AlphaFoldDB" id="A0A8T2UNS1"/>
<dbReference type="GO" id="GO:0004674">
    <property type="term" value="F:protein serine/threonine kinase activity"/>
    <property type="evidence" value="ECO:0007669"/>
    <property type="project" value="UniProtKB-KW"/>
</dbReference>
<proteinExistence type="inferred from homology"/>
<dbReference type="SMART" id="SM00220">
    <property type="entry name" value="S_TKc"/>
    <property type="match status" value="1"/>
</dbReference>
<dbReference type="EMBL" id="CM035411">
    <property type="protein sequence ID" value="KAH7435443.1"/>
    <property type="molecule type" value="Genomic_DNA"/>
</dbReference>
<dbReference type="Gene3D" id="3.30.200.20">
    <property type="entry name" value="Phosphorylase Kinase, domain 1"/>
    <property type="match status" value="1"/>
</dbReference>
<evidence type="ECO:0000256" key="3">
    <source>
        <dbReference type="ARBA" id="ARBA00022527"/>
    </source>
</evidence>
<evidence type="ECO:0000256" key="7">
    <source>
        <dbReference type="ARBA" id="ARBA00022840"/>
    </source>
</evidence>
<keyword evidence="5" id="KW-0547">Nucleotide-binding</keyword>
<keyword evidence="13" id="KW-1185">Reference proteome</keyword>
<accession>A0A8T2UNS1</accession>
<dbReference type="PANTHER" id="PTHR45637">
    <property type="entry name" value="FLIPPASE KINASE 1-RELATED"/>
    <property type="match status" value="1"/>
</dbReference>
<evidence type="ECO:0000256" key="4">
    <source>
        <dbReference type="ARBA" id="ARBA00022679"/>
    </source>
</evidence>
<evidence type="ECO:0000256" key="8">
    <source>
        <dbReference type="ARBA" id="ARBA00047899"/>
    </source>
</evidence>
<keyword evidence="7" id="KW-0067">ATP-binding</keyword>
<dbReference type="SUPFAM" id="SSF56112">
    <property type="entry name" value="Protein kinase-like (PK-like)"/>
    <property type="match status" value="1"/>
</dbReference>
<feature type="region of interest" description="Disordered" evidence="10">
    <location>
        <begin position="243"/>
        <end position="262"/>
    </location>
</feature>
<dbReference type="InterPro" id="IPR008271">
    <property type="entry name" value="Ser/Thr_kinase_AS"/>
</dbReference>
<dbReference type="FunFam" id="1.10.510.10:FF:000312">
    <property type="entry name" value="Serine/threonine-protein kinase OXI1"/>
    <property type="match status" value="1"/>
</dbReference>
<evidence type="ECO:0000256" key="6">
    <source>
        <dbReference type="ARBA" id="ARBA00022777"/>
    </source>
</evidence>
<feature type="region of interest" description="Disordered" evidence="10">
    <location>
        <begin position="401"/>
        <end position="475"/>
    </location>
</feature>
<comment type="catalytic activity">
    <reaction evidence="9">
        <text>L-seryl-[protein] + ATP = O-phospho-L-seryl-[protein] + ADP + H(+)</text>
        <dbReference type="Rhea" id="RHEA:17989"/>
        <dbReference type="Rhea" id="RHEA-COMP:9863"/>
        <dbReference type="Rhea" id="RHEA-COMP:11604"/>
        <dbReference type="ChEBI" id="CHEBI:15378"/>
        <dbReference type="ChEBI" id="CHEBI:29999"/>
        <dbReference type="ChEBI" id="CHEBI:30616"/>
        <dbReference type="ChEBI" id="CHEBI:83421"/>
        <dbReference type="ChEBI" id="CHEBI:456216"/>
        <dbReference type="EC" id="2.7.11.1"/>
    </reaction>
</comment>
<dbReference type="PROSITE" id="PS00108">
    <property type="entry name" value="PROTEIN_KINASE_ST"/>
    <property type="match status" value="1"/>
</dbReference>
<keyword evidence="3" id="KW-0723">Serine/threonine-protein kinase</keyword>
<feature type="domain" description="Protein kinase" evidence="11">
    <location>
        <begin position="17"/>
        <end position="360"/>
    </location>
</feature>
<evidence type="ECO:0000256" key="1">
    <source>
        <dbReference type="ARBA" id="ARBA00009903"/>
    </source>
</evidence>
<feature type="compositionally biased region" description="Basic and acidic residues" evidence="10">
    <location>
        <begin position="243"/>
        <end position="259"/>
    </location>
</feature>